<organism evidence="1 2">
    <name type="scientific">Apostasia shenzhenica</name>
    <dbReference type="NCBI Taxonomy" id="1088818"/>
    <lineage>
        <taxon>Eukaryota</taxon>
        <taxon>Viridiplantae</taxon>
        <taxon>Streptophyta</taxon>
        <taxon>Embryophyta</taxon>
        <taxon>Tracheophyta</taxon>
        <taxon>Spermatophyta</taxon>
        <taxon>Magnoliopsida</taxon>
        <taxon>Liliopsida</taxon>
        <taxon>Asparagales</taxon>
        <taxon>Orchidaceae</taxon>
        <taxon>Apostasioideae</taxon>
        <taxon>Apostasia</taxon>
    </lineage>
</organism>
<name>A0A2I0AD71_9ASPA</name>
<dbReference type="OrthoDB" id="1372509at2759"/>
<dbReference type="EMBL" id="KZ451993">
    <property type="protein sequence ID" value="PKA53498.1"/>
    <property type="molecule type" value="Genomic_DNA"/>
</dbReference>
<evidence type="ECO:0000313" key="2">
    <source>
        <dbReference type="Proteomes" id="UP000236161"/>
    </source>
</evidence>
<reference evidence="1 2" key="1">
    <citation type="journal article" date="2017" name="Nature">
        <title>The Apostasia genome and the evolution of orchids.</title>
        <authorList>
            <person name="Zhang G.Q."/>
            <person name="Liu K.W."/>
            <person name="Li Z."/>
            <person name="Lohaus R."/>
            <person name="Hsiao Y.Y."/>
            <person name="Niu S.C."/>
            <person name="Wang J.Y."/>
            <person name="Lin Y.C."/>
            <person name="Xu Q."/>
            <person name="Chen L.J."/>
            <person name="Yoshida K."/>
            <person name="Fujiwara S."/>
            <person name="Wang Z.W."/>
            <person name="Zhang Y.Q."/>
            <person name="Mitsuda N."/>
            <person name="Wang M."/>
            <person name="Liu G.H."/>
            <person name="Pecoraro L."/>
            <person name="Huang H.X."/>
            <person name="Xiao X.J."/>
            <person name="Lin M."/>
            <person name="Wu X.Y."/>
            <person name="Wu W.L."/>
            <person name="Chen Y.Y."/>
            <person name="Chang S.B."/>
            <person name="Sakamoto S."/>
            <person name="Ohme-Takagi M."/>
            <person name="Yagi M."/>
            <person name="Zeng S.J."/>
            <person name="Shen C.Y."/>
            <person name="Yeh C.M."/>
            <person name="Luo Y.B."/>
            <person name="Tsai W.C."/>
            <person name="Van de Peer Y."/>
            <person name="Liu Z.J."/>
        </authorList>
    </citation>
    <scope>NUCLEOTIDE SEQUENCE [LARGE SCALE GENOMIC DNA]</scope>
    <source>
        <strain evidence="2">cv. Shenzhen</strain>
        <tissue evidence="1">Stem</tissue>
    </source>
</reference>
<dbReference type="AlphaFoldDB" id="A0A2I0AD71"/>
<sequence>MFKSGFMLHSYVRNTLIHMYLTYSFIEDAFRVFKCVPAVEIFSLNSMISGFVNCL</sequence>
<protein>
    <submittedName>
        <fullName evidence="1">Pentatricopeptide repeat-containing protein</fullName>
    </submittedName>
</protein>
<accession>A0A2I0AD71</accession>
<proteinExistence type="predicted"/>
<dbReference type="Proteomes" id="UP000236161">
    <property type="component" value="Unassembled WGS sequence"/>
</dbReference>
<evidence type="ECO:0000313" key="1">
    <source>
        <dbReference type="EMBL" id="PKA53498.1"/>
    </source>
</evidence>
<keyword evidence="2" id="KW-1185">Reference proteome</keyword>
<gene>
    <name evidence="1" type="primary">PCMP-E75</name>
    <name evidence="1" type="ORF">AXF42_Ash008994</name>
</gene>